<protein>
    <submittedName>
        <fullName evidence="1">Uncharacterized protein</fullName>
    </submittedName>
</protein>
<dbReference type="AlphaFoldDB" id="A0A0A2C612"/>
<dbReference type="EMBL" id="JNAX01000012">
    <property type="protein sequence ID" value="KGG20340.1"/>
    <property type="molecule type" value="Genomic_DNA"/>
</dbReference>
<dbReference type="Proteomes" id="UP000030392">
    <property type="component" value="Unassembled WGS sequence"/>
</dbReference>
<name>A0A0A2C612_PROMR</name>
<organism evidence="1 2">
    <name type="scientific">Prochlorococcus marinus str. PAC1</name>
    <dbReference type="NCBI Taxonomy" id="59924"/>
    <lineage>
        <taxon>Bacteria</taxon>
        <taxon>Bacillati</taxon>
        <taxon>Cyanobacteriota</taxon>
        <taxon>Cyanophyceae</taxon>
        <taxon>Synechococcales</taxon>
        <taxon>Prochlorococcaceae</taxon>
        <taxon>Prochlorococcus</taxon>
    </lineage>
</organism>
<evidence type="ECO:0000313" key="1">
    <source>
        <dbReference type="EMBL" id="KGG20340.1"/>
    </source>
</evidence>
<evidence type="ECO:0000313" key="2">
    <source>
        <dbReference type="Proteomes" id="UP000030392"/>
    </source>
</evidence>
<sequence length="91" mass="10637">MNQPIREALPTPTGWLVAPTRDFCLFFIRDPKSVMVAPTVFTQLWYCTEEGIPTKLKNTRRLDYESAHETWNELLSNDWELVEHQINDEAA</sequence>
<comment type="caution">
    <text evidence="1">The sequence shown here is derived from an EMBL/GenBank/DDBJ whole genome shotgun (WGS) entry which is preliminary data.</text>
</comment>
<dbReference type="InterPro" id="IPR012447">
    <property type="entry name" value="DUF1651"/>
</dbReference>
<gene>
    <name evidence="1" type="ORF">EV03_1302</name>
</gene>
<reference evidence="2" key="1">
    <citation type="journal article" date="2014" name="Sci. Data">
        <title>Genomes of diverse isolates of the marine cyanobacterium Prochlorococcus.</title>
        <authorList>
            <person name="Biller S."/>
            <person name="Berube P."/>
            <person name="Thompson J."/>
            <person name="Kelly L."/>
            <person name="Roggensack S."/>
            <person name="Awad L."/>
            <person name="Roache-Johnson K."/>
            <person name="Ding H."/>
            <person name="Giovannoni S.J."/>
            <person name="Moore L.R."/>
            <person name="Chisholm S.W."/>
        </authorList>
    </citation>
    <scope>NUCLEOTIDE SEQUENCE [LARGE SCALE GENOMIC DNA]</scope>
    <source>
        <strain evidence="2">PAC1</strain>
    </source>
</reference>
<dbReference type="Pfam" id="PF07864">
    <property type="entry name" value="DUF1651"/>
    <property type="match status" value="1"/>
</dbReference>
<dbReference type="RefSeq" id="WP_036906294.1">
    <property type="nucleotide sequence ID" value="NZ_CP138967.1"/>
</dbReference>
<accession>A0A0A2C612</accession>
<proteinExistence type="predicted"/>